<evidence type="ECO:0000313" key="1">
    <source>
        <dbReference type="EMBL" id="MBB3977722.1"/>
    </source>
</evidence>
<keyword evidence="2" id="KW-1185">Reference proteome</keyword>
<dbReference type="Proteomes" id="UP000574761">
    <property type="component" value="Unassembled WGS sequence"/>
</dbReference>
<protein>
    <submittedName>
        <fullName evidence="1">Uncharacterized protein</fullName>
    </submittedName>
</protein>
<accession>A0A7W6D7Z2</accession>
<evidence type="ECO:0000313" key="2">
    <source>
        <dbReference type="Proteomes" id="UP000574761"/>
    </source>
</evidence>
<organism evidence="1 2">
    <name type="scientific">Mycoplana azooxidifex</name>
    <dbReference type="NCBI Taxonomy" id="1636188"/>
    <lineage>
        <taxon>Bacteria</taxon>
        <taxon>Pseudomonadati</taxon>
        <taxon>Pseudomonadota</taxon>
        <taxon>Alphaproteobacteria</taxon>
        <taxon>Hyphomicrobiales</taxon>
        <taxon>Rhizobiaceae</taxon>
        <taxon>Mycoplana</taxon>
    </lineage>
</organism>
<reference evidence="1 2" key="1">
    <citation type="submission" date="2020-08" db="EMBL/GenBank/DDBJ databases">
        <title>Genomic Encyclopedia of Type Strains, Phase IV (KMG-IV): sequencing the most valuable type-strain genomes for metagenomic binning, comparative biology and taxonomic classification.</title>
        <authorList>
            <person name="Goeker M."/>
        </authorList>
    </citation>
    <scope>NUCLEOTIDE SEQUENCE [LARGE SCALE GENOMIC DNA]</scope>
    <source>
        <strain evidence="1 2">DSM 100211</strain>
    </source>
</reference>
<name>A0A7W6D7Z2_9HYPH</name>
<comment type="caution">
    <text evidence="1">The sequence shown here is derived from an EMBL/GenBank/DDBJ whole genome shotgun (WGS) entry which is preliminary data.</text>
</comment>
<gene>
    <name evidence="1" type="ORF">GGQ64_002928</name>
</gene>
<sequence length="54" mass="5576">MAAVEAGLAKIEAFIGAANVCMVSRAAGNSGAASVYERALHENLKPKCISQRTV</sequence>
<proteinExistence type="predicted"/>
<dbReference type="EMBL" id="JACIEE010000005">
    <property type="protein sequence ID" value="MBB3977722.1"/>
    <property type="molecule type" value="Genomic_DNA"/>
</dbReference>
<dbReference type="AlphaFoldDB" id="A0A7W6D7Z2"/>